<proteinExistence type="predicted"/>
<organism evidence="1 2">
    <name type="scientific">Nocardioides aquaticus</name>
    <dbReference type="NCBI Taxonomy" id="160826"/>
    <lineage>
        <taxon>Bacteria</taxon>
        <taxon>Bacillati</taxon>
        <taxon>Actinomycetota</taxon>
        <taxon>Actinomycetes</taxon>
        <taxon>Propionibacteriales</taxon>
        <taxon>Nocardioidaceae</taxon>
        <taxon>Nocardioides</taxon>
    </lineage>
</organism>
<gene>
    <name evidence="1" type="ORF">ENKNEFLB_01514</name>
</gene>
<reference evidence="1 2" key="1">
    <citation type="submission" date="2021-05" db="EMBL/GenBank/DDBJ databases">
        <title>Complete genome of Nocardioides aquaticus KCTC 9944T isolated from meromictic and hypersaline Ekho Lake, Antarctica.</title>
        <authorList>
            <person name="Hwang K."/>
            <person name="Kim K.M."/>
            <person name="Choe H."/>
        </authorList>
    </citation>
    <scope>NUCLEOTIDE SEQUENCE [LARGE SCALE GENOMIC DNA]</scope>
    <source>
        <strain evidence="1 2">KCTC 9944</strain>
    </source>
</reference>
<dbReference type="Proteomes" id="UP000679307">
    <property type="component" value="Chromosome"/>
</dbReference>
<evidence type="ECO:0008006" key="3">
    <source>
        <dbReference type="Google" id="ProtNLM"/>
    </source>
</evidence>
<dbReference type="EMBL" id="CP075371">
    <property type="protein sequence ID" value="QVT79134.1"/>
    <property type="molecule type" value="Genomic_DNA"/>
</dbReference>
<evidence type="ECO:0000313" key="2">
    <source>
        <dbReference type="Proteomes" id="UP000679307"/>
    </source>
</evidence>
<accession>A0ABX8EF79</accession>
<protein>
    <recommendedName>
        <fullName evidence="3">Peptidase MA-like domain-containing protein</fullName>
    </recommendedName>
</protein>
<sequence length="407" mass="42049">MLFLLLVAGAVAWAALTPDRYVAGSAEPGTGLPVVADGAAAARAVEQVERAVQRRDPGPLAGLGADPAAQERLDAVVANARAIDVVDFDLRYVEETSPVDADGRWRAEVEVAWRFAGYDRDVASTETSVDLVTDEDGTRVVALAPVDGSGPGAGRSPVWLTGPVEVASSPTTLVVQAASSTGPDAEAYDARADRAVAVVERVLTGWDGRLVVEVPAGEAGLDAALGVEPGTYGAIAAVTAAVDGAPTGSPVHIFLNPDVFGQLQAQGAQVVMSHEAVHVATRAPSSGALPLWLLEGFADYVALRDVDLPLSTTAAQVVEQVREDGLPRTLPGQAEFATGATHLGATYEAAWVACLVLADRGGEEALVDLYDAVDGGGSVSRALRADFGWDEADLTEAWRDRLDALAG</sequence>
<evidence type="ECO:0000313" key="1">
    <source>
        <dbReference type="EMBL" id="QVT79134.1"/>
    </source>
</evidence>
<keyword evidence="2" id="KW-1185">Reference proteome</keyword>
<dbReference type="RefSeq" id="WP_214058616.1">
    <property type="nucleotide sequence ID" value="NZ_CP075371.1"/>
</dbReference>
<name>A0ABX8EF79_9ACTN</name>